<dbReference type="CDD" id="cd11524">
    <property type="entry name" value="SYLF"/>
    <property type="match status" value="1"/>
</dbReference>
<organism evidence="3 4">
    <name type="scientific">Rubripirellula reticaptiva</name>
    <dbReference type="NCBI Taxonomy" id="2528013"/>
    <lineage>
        <taxon>Bacteria</taxon>
        <taxon>Pseudomonadati</taxon>
        <taxon>Planctomycetota</taxon>
        <taxon>Planctomycetia</taxon>
        <taxon>Pirellulales</taxon>
        <taxon>Pirellulaceae</taxon>
        <taxon>Rubripirellula</taxon>
    </lineage>
</organism>
<dbReference type="AlphaFoldDB" id="A0A5C6EHS9"/>
<proteinExistence type="predicted"/>
<comment type="caution">
    <text evidence="3">The sequence shown here is derived from an EMBL/GenBank/DDBJ whole genome shotgun (WGS) entry which is preliminary data.</text>
</comment>
<evidence type="ECO:0000256" key="1">
    <source>
        <dbReference type="SAM" id="SignalP"/>
    </source>
</evidence>
<dbReference type="PANTHER" id="PTHR15629">
    <property type="entry name" value="SH3YL1 PROTEIN"/>
    <property type="match status" value="1"/>
</dbReference>
<protein>
    <recommendedName>
        <fullName evidence="2">Ysc84 actin-binding domain-containing protein</fullName>
    </recommendedName>
</protein>
<dbReference type="GO" id="GO:0035091">
    <property type="term" value="F:phosphatidylinositol binding"/>
    <property type="evidence" value="ECO:0007669"/>
    <property type="project" value="TreeGrafter"/>
</dbReference>
<dbReference type="InterPro" id="IPR051702">
    <property type="entry name" value="SH3_domain_YSC84-like"/>
</dbReference>
<evidence type="ECO:0000313" key="3">
    <source>
        <dbReference type="EMBL" id="TWU48025.1"/>
    </source>
</evidence>
<keyword evidence="1" id="KW-0732">Signal</keyword>
<feature type="signal peptide" evidence="1">
    <location>
        <begin position="1"/>
        <end position="26"/>
    </location>
</feature>
<feature type="domain" description="Ysc84 actin-binding" evidence="2">
    <location>
        <begin position="118"/>
        <end position="228"/>
    </location>
</feature>
<keyword evidence="4" id="KW-1185">Reference proteome</keyword>
<feature type="chain" id="PRO_5022884162" description="Ysc84 actin-binding domain-containing protein" evidence="1">
    <location>
        <begin position="27"/>
        <end position="356"/>
    </location>
</feature>
<dbReference type="OrthoDB" id="9782434at2"/>
<reference evidence="3 4" key="1">
    <citation type="submission" date="2019-02" db="EMBL/GenBank/DDBJ databases">
        <title>Deep-cultivation of Planctomycetes and their phenomic and genomic characterization uncovers novel biology.</title>
        <authorList>
            <person name="Wiegand S."/>
            <person name="Jogler M."/>
            <person name="Boedeker C."/>
            <person name="Pinto D."/>
            <person name="Vollmers J."/>
            <person name="Rivas-Marin E."/>
            <person name="Kohn T."/>
            <person name="Peeters S.H."/>
            <person name="Heuer A."/>
            <person name="Rast P."/>
            <person name="Oberbeckmann S."/>
            <person name="Bunk B."/>
            <person name="Jeske O."/>
            <person name="Meyerdierks A."/>
            <person name="Storesund J.E."/>
            <person name="Kallscheuer N."/>
            <person name="Luecker S."/>
            <person name="Lage O.M."/>
            <person name="Pohl T."/>
            <person name="Merkel B.J."/>
            <person name="Hornburger P."/>
            <person name="Mueller R.-W."/>
            <person name="Bruemmer F."/>
            <person name="Labrenz M."/>
            <person name="Spormann A.M."/>
            <person name="Op Den Camp H."/>
            <person name="Overmann J."/>
            <person name="Amann R."/>
            <person name="Jetten M.S.M."/>
            <person name="Mascher T."/>
            <person name="Medema M.H."/>
            <person name="Devos D.P."/>
            <person name="Kaster A.-K."/>
            <person name="Ovreas L."/>
            <person name="Rohde M."/>
            <person name="Galperin M.Y."/>
            <person name="Jogler C."/>
        </authorList>
    </citation>
    <scope>NUCLEOTIDE SEQUENCE [LARGE SCALE GENOMIC DNA]</scope>
    <source>
        <strain evidence="3 4">Poly59</strain>
    </source>
</reference>
<dbReference type="RefSeq" id="WP_146536451.1">
    <property type="nucleotide sequence ID" value="NZ_SJPX01000005.1"/>
</dbReference>
<dbReference type="InterPro" id="IPR007461">
    <property type="entry name" value="Ysc84_actin-binding"/>
</dbReference>
<dbReference type="Proteomes" id="UP000317977">
    <property type="component" value="Unassembled WGS sequence"/>
</dbReference>
<dbReference type="PANTHER" id="PTHR15629:SF2">
    <property type="entry name" value="SH3 DOMAIN-CONTAINING YSC84-LIKE PROTEIN 1"/>
    <property type="match status" value="1"/>
</dbReference>
<evidence type="ECO:0000259" key="2">
    <source>
        <dbReference type="Pfam" id="PF04366"/>
    </source>
</evidence>
<accession>A0A5C6EHS9</accession>
<dbReference type="EMBL" id="SJPX01000005">
    <property type="protein sequence ID" value="TWU48025.1"/>
    <property type="molecule type" value="Genomic_DNA"/>
</dbReference>
<dbReference type="Pfam" id="PF04366">
    <property type="entry name" value="Ysc84"/>
    <property type="match status" value="1"/>
</dbReference>
<sequence precursor="true">MDRTNHVLLMAPTFFIGLVLVSSATAQVTIQPANTVPQPVVSAEEMVVQSAGMVLNQAMQSPGNRIPESMLSDAYGVAIIPNVIKGSFIVGARRGRGLLFVREPDGVWHAPVFITLTGGNIGWQIGVQSSDIILVFKTQRSIQGLLSGKLTIGADAAAAAGPVGRETAVATDGRLQAEIYTYSRSRGLFAGVSIDGSVVQVDQFATGAYYPSAVPGGPVTVPPSAGQLTMAVATYAGHAQPDAPVNQNAAIVQQQSARETDVLRAQIVQLSPKLFALLDDQWTSYLGIPIEMLRGTDPSPETLLATIARFDEVSRNPQYAQLAARPEFQSLNGLLHHYQQALSPSAPELRLPPPPK</sequence>
<name>A0A5C6EHS9_9BACT</name>
<evidence type="ECO:0000313" key="4">
    <source>
        <dbReference type="Proteomes" id="UP000317977"/>
    </source>
</evidence>
<gene>
    <name evidence="3" type="ORF">Poly59_48690</name>
</gene>